<feature type="region of interest" description="Disordered" evidence="1">
    <location>
        <begin position="231"/>
        <end position="260"/>
    </location>
</feature>
<evidence type="ECO:0000256" key="2">
    <source>
        <dbReference type="SAM" id="Phobius"/>
    </source>
</evidence>
<evidence type="ECO:0000313" key="4">
    <source>
        <dbReference type="Proteomes" id="UP000813385"/>
    </source>
</evidence>
<dbReference type="OrthoDB" id="5429716at2759"/>
<organism evidence="3 4">
    <name type="scientific">Plectosphaerella cucumerina</name>
    <dbReference type="NCBI Taxonomy" id="40658"/>
    <lineage>
        <taxon>Eukaryota</taxon>
        <taxon>Fungi</taxon>
        <taxon>Dikarya</taxon>
        <taxon>Ascomycota</taxon>
        <taxon>Pezizomycotina</taxon>
        <taxon>Sordariomycetes</taxon>
        <taxon>Hypocreomycetidae</taxon>
        <taxon>Glomerellales</taxon>
        <taxon>Plectosphaerellaceae</taxon>
        <taxon>Plectosphaerella</taxon>
    </lineage>
</organism>
<evidence type="ECO:0000313" key="3">
    <source>
        <dbReference type="EMBL" id="KAH7367696.1"/>
    </source>
</evidence>
<dbReference type="Proteomes" id="UP000813385">
    <property type="component" value="Unassembled WGS sequence"/>
</dbReference>
<feature type="region of interest" description="Disordered" evidence="1">
    <location>
        <begin position="350"/>
        <end position="389"/>
    </location>
</feature>
<evidence type="ECO:0000256" key="1">
    <source>
        <dbReference type="SAM" id="MobiDB-lite"/>
    </source>
</evidence>
<accession>A0A8K0X788</accession>
<sequence length="389" mass="41442">MATITGQAGTLLGPLTTVWTPPVTCTAMIPLCDNCQVGYMAQKCDADIVGAGPVRDNTACWPPVLAKHASPTHPFNGWGFYSPGIHCPTGYTSACTTEYQKRGDWPAQFSLVEGETAIGCCPSGFQCTNIYGNTCIQMATETGIHITIKTASCSGTIATAVDNAVYPTSVTRTVNGEVITELRTMTMFAPMIQMNFQVSDRAEPSTSTTAASSTNDASSINAIESFTLGSSGLASSTDESQTTTPTVNQSQGLAGGGLPDKTMDPRAKIGVIVGCVVGGFAVLTMIVWMLFKRRKHAVKTSASKLGVPEHAPYQQVHPQPTPPYPIYHQGYSQSWDQNAGVYEMEVPNSSVAELGSGQETPVELDKGQARPSEMLAYRGDEKKTHHVRK</sequence>
<dbReference type="AlphaFoldDB" id="A0A8K0X788"/>
<keyword evidence="2" id="KW-0472">Membrane</keyword>
<protein>
    <submittedName>
        <fullName evidence="3">Uncharacterized protein</fullName>
    </submittedName>
</protein>
<proteinExistence type="predicted"/>
<keyword evidence="4" id="KW-1185">Reference proteome</keyword>
<feature type="compositionally biased region" description="Polar residues" evidence="1">
    <location>
        <begin position="231"/>
        <end position="252"/>
    </location>
</feature>
<comment type="caution">
    <text evidence="3">The sequence shown here is derived from an EMBL/GenBank/DDBJ whole genome shotgun (WGS) entry which is preliminary data.</text>
</comment>
<name>A0A8K0X788_9PEZI</name>
<keyword evidence="2" id="KW-0812">Transmembrane</keyword>
<reference evidence="3" key="1">
    <citation type="journal article" date="2021" name="Nat. Commun.">
        <title>Genetic determinants of endophytism in the Arabidopsis root mycobiome.</title>
        <authorList>
            <person name="Mesny F."/>
            <person name="Miyauchi S."/>
            <person name="Thiergart T."/>
            <person name="Pickel B."/>
            <person name="Atanasova L."/>
            <person name="Karlsson M."/>
            <person name="Huettel B."/>
            <person name="Barry K.W."/>
            <person name="Haridas S."/>
            <person name="Chen C."/>
            <person name="Bauer D."/>
            <person name="Andreopoulos W."/>
            <person name="Pangilinan J."/>
            <person name="LaButti K."/>
            <person name="Riley R."/>
            <person name="Lipzen A."/>
            <person name="Clum A."/>
            <person name="Drula E."/>
            <person name="Henrissat B."/>
            <person name="Kohler A."/>
            <person name="Grigoriev I.V."/>
            <person name="Martin F.M."/>
            <person name="Hacquard S."/>
        </authorList>
    </citation>
    <scope>NUCLEOTIDE SEQUENCE</scope>
    <source>
        <strain evidence="3">MPI-CAGE-AT-0016</strain>
    </source>
</reference>
<feature type="transmembrane region" description="Helical" evidence="2">
    <location>
        <begin position="269"/>
        <end position="291"/>
    </location>
</feature>
<gene>
    <name evidence="3" type="ORF">B0T11DRAFT_325943</name>
</gene>
<keyword evidence="2" id="KW-1133">Transmembrane helix</keyword>
<dbReference type="EMBL" id="JAGPXD010000002">
    <property type="protein sequence ID" value="KAH7367696.1"/>
    <property type="molecule type" value="Genomic_DNA"/>
</dbReference>